<keyword evidence="8" id="KW-1185">Reference proteome</keyword>
<evidence type="ECO:0000256" key="4">
    <source>
        <dbReference type="ARBA" id="ARBA00023136"/>
    </source>
</evidence>
<comment type="caution">
    <text evidence="7">The sequence shown here is derived from an EMBL/GenBank/DDBJ whole genome shotgun (WGS) entry which is preliminary data.</text>
</comment>
<sequence>MAIVITVASGYGAGIVYPLILVGYLAGPLAAQILRPNAFALEARDPGVELVGQVLGSAMLASTMRVPLGAALLVLFIGGSSGDHGLSPTFFCILVIANLFAVWINPHSGLGQVYESAGQKQEPGREEKPPANTASTVSREDNEEGVSVPKPEARGSALCCTGMEEADEAAAPAVKINRPHRSRLEWLVYSVSFGLNYGSFKTAISYLPVLFSHETAKLGNTLNYSVWTVTTLLVAAAVVELWRSPKWTSVLAFTLWTGQNLLLPSATTDPTAVAVIVALGCALGGVAAALSWTAQGVYFALSGAKQAAEIGAEATQTLALRGAVFAGLELLSEAMCRVGVALMIEELVHRNLSHRTLGGLAFAVLALLSAVGAVATCFIEDLVMPKPKVEDEQSLWLRGMRSGLSSIALLLTSSTAMLLQPFSLLKGLNEVFLAEYLNAGLTAPLLGLYDVGFLSALGVMFGGAVGLASGVISNNFGRSTVMVAGIVGWMIPSIIDAIRNAAHAEINLTLIIIYYLGYGCGRGVFDSANRALCTALFAPEHHPQIFALLRFGEGIAATIAFSAFPVTSGMPLEAFILTVGTISLLGYGLAEHINKPR</sequence>
<dbReference type="AlphaFoldDB" id="A0AB34K132"/>
<dbReference type="Gene3D" id="1.20.1250.20">
    <property type="entry name" value="MFS general substrate transporter like domains"/>
    <property type="match status" value="1"/>
</dbReference>
<feature type="transmembrane region" description="Helical" evidence="6">
    <location>
        <begin position="504"/>
        <end position="525"/>
    </location>
</feature>
<evidence type="ECO:0000256" key="5">
    <source>
        <dbReference type="SAM" id="MobiDB-lite"/>
    </source>
</evidence>
<evidence type="ECO:0000256" key="1">
    <source>
        <dbReference type="ARBA" id="ARBA00004141"/>
    </source>
</evidence>
<comment type="subcellular location">
    <subcellularLocation>
        <location evidence="1">Membrane</location>
        <topology evidence="1">Multi-pass membrane protein</topology>
    </subcellularLocation>
</comment>
<dbReference type="InterPro" id="IPR036259">
    <property type="entry name" value="MFS_trans_sf"/>
</dbReference>
<dbReference type="EMBL" id="JBGBPQ010000003">
    <property type="protein sequence ID" value="KAL1526796.1"/>
    <property type="molecule type" value="Genomic_DNA"/>
</dbReference>
<keyword evidence="2 6" id="KW-0812">Transmembrane</keyword>
<organism evidence="7 8">
    <name type="scientific">Prymnesium parvum</name>
    <name type="common">Toxic golden alga</name>
    <dbReference type="NCBI Taxonomy" id="97485"/>
    <lineage>
        <taxon>Eukaryota</taxon>
        <taxon>Haptista</taxon>
        <taxon>Haptophyta</taxon>
        <taxon>Prymnesiophyceae</taxon>
        <taxon>Prymnesiales</taxon>
        <taxon>Prymnesiaceae</taxon>
        <taxon>Prymnesium</taxon>
    </lineage>
</organism>
<evidence type="ECO:0000256" key="3">
    <source>
        <dbReference type="ARBA" id="ARBA00022989"/>
    </source>
</evidence>
<dbReference type="Pfam" id="PF05978">
    <property type="entry name" value="UNC-93"/>
    <property type="match status" value="1"/>
</dbReference>
<keyword evidence="4 6" id="KW-0472">Membrane</keyword>
<feature type="transmembrane region" description="Helical" evidence="6">
    <location>
        <begin position="54"/>
        <end position="79"/>
    </location>
</feature>
<dbReference type="InterPro" id="IPR051617">
    <property type="entry name" value="UNC-93-like_regulator"/>
</dbReference>
<evidence type="ECO:0000256" key="2">
    <source>
        <dbReference type="ARBA" id="ARBA00022692"/>
    </source>
</evidence>
<protein>
    <recommendedName>
        <fullName evidence="9">Solute carrier family 40 protein</fullName>
    </recommendedName>
</protein>
<reference evidence="7 8" key="1">
    <citation type="journal article" date="2024" name="Science">
        <title>Giant polyketide synthase enzymes in the biosynthesis of giant marine polyether toxins.</title>
        <authorList>
            <person name="Fallon T.R."/>
            <person name="Shende V.V."/>
            <person name="Wierzbicki I.H."/>
            <person name="Pendleton A.L."/>
            <person name="Watervoot N.F."/>
            <person name="Auber R.P."/>
            <person name="Gonzalez D.J."/>
            <person name="Wisecaver J.H."/>
            <person name="Moore B.S."/>
        </authorList>
    </citation>
    <scope>NUCLEOTIDE SEQUENCE [LARGE SCALE GENOMIC DNA]</scope>
    <source>
        <strain evidence="7 8">12B1</strain>
    </source>
</reference>
<evidence type="ECO:0000256" key="6">
    <source>
        <dbReference type="SAM" id="Phobius"/>
    </source>
</evidence>
<feature type="transmembrane region" description="Helical" evidence="6">
    <location>
        <begin position="545"/>
        <end position="564"/>
    </location>
</feature>
<dbReference type="GO" id="GO:0016020">
    <property type="term" value="C:membrane"/>
    <property type="evidence" value="ECO:0007669"/>
    <property type="project" value="UniProtKB-SubCell"/>
</dbReference>
<feature type="transmembrane region" description="Helical" evidence="6">
    <location>
        <begin position="480"/>
        <end position="498"/>
    </location>
</feature>
<feature type="transmembrane region" description="Helical" evidence="6">
    <location>
        <begin position="15"/>
        <end position="34"/>
    </location>
</feature>
<proteinExistence type="predicted"/>
<accession>A0AB34K132</accession>
<gene>
    <name evidence="7" type="ORF">AB1Y20_015491</name>
</gene>
<feature type="transmembrane region" description="Helical" evidence="6">
    <location>
        <begin position="272"/>
        <end position="301"/>
    </location>
</feature>
<feature type="transmembrane region" description="Helical" evidence="6">
    <location>
        <begin position="85"/>
        <end position="104"/>
    </location>
</feature>
<dbReference type="InterPro" id="IPR010291">
    <property type="entry name" value="Ion_channel_UNC-93"/>
</dbReference>
<feature type="region of interest" description="Disordered" evidence="5">
    <location>
        <begin position="115"/>
        <end position="154"/>
    </location>
</feature>
<feature type="transmembrane region" description="Helical" evidence="6">
    <location>
        <begin position="570"/>
        <end position="590"/>
    </location>
</feature>
<dbReference type="SUPFAM" id="SSF103473">
    <property type="entry name" value="MFS general substrate transporter"/>
    <property type="match status" value="2"/>
</dbReference>
<dbReference type="PANTHER" id="PTHR23294">
    <property type="entry name" value="ET TRANSLATION PRODUCT-RELATED"/>
    <property type="match status" value="1"/>
</dbReference>
<name>A0AB34K132_PRYPA</name>
<dbReference type="PANTHER" id="PTHR23294:SF18">
    <property type="entry name" value="UNC93-LIKE PROTEIN MFSD11"/>
    <property type="match status" value="1"/>
</dbReference>
<feature type="transmembrane region" description="Helical" evidence="6">
    <location>
        <begin position="224"/>
        <end position="242"/>
    </location>
</feature>
<evidence type="ECO:0008006" key="9">
    <source>
        <dbReference type="Google" id="ProtNLM"/>
    </source>
</evidence>
<dbReference type="Proteomes" id="UP001515480">
    <property type="component" value="Unassembled WGS sequence"/>
</dbReference>
<feature type="transmembrane region" description="Helical" evidence="6">
    <location>
        <begin position="186"/>
        <end position="204"/>
    </location>
</feature>
<evidence type="ECO:0000313" key="8">
    <source>
        <dbReference type="Proteomes" id="UP001515480"/>
    </source>
</evidence>
<feature type="transmembrane region" description="Helical" evidence="6">
    <location>
        <begin position="445"/>
        <end position="468"/>
    </location>
</feature>
<feature type="transmembrane region" description="Helical" evidence="6">
    <location>
        <begin position="356"/>
        <end position="383"/>
    </location>
</feature>
<keyword evidence="3 6" id="KW-1133">Transmembrane helix</keyword>
<evidence type="ECO:0000313" key="7">
    <source>
        <dbReference type="EMBL" id="KAL1526796.1"/>
    </source>
</evidence>